<keyword evidence="2" id="KW-1185">Reference proteome</keyword>
<dbReference type="InterPro" id="IPR032710">
    <property type="entry name" value="NTF2-like_dom_sf"/>
</dbReference>
<evidence type="ECO:0008006" key="3">
    <source>
        <dbReference type="Google" id="ProtNLM"/>
    </source>
</evidence>
<comment type="caution">
    <text evidence="1">The sequence shown here is derived from an EMBL/GenBank/DDBJ whole genome shotgun (WGS) entry which is preliminary data.</text>
</comment>
<gene>
    <name evidence="1" type="ORF">CC117_07220</name>
</gene>
<dbReference type="Proteomes" id="UP000179627">
    <property type="component" value="Unassembled WGS sequence"/>
</dbReference>
<proteinExistence type="predicted"/>
<evidence type="ECO:0000313" key="1">
    <source>
        <dbReference type="EMBL" id="OHV30738.1"/>
    </source>
</evidence>
<dbReference type="EMBL" id="MBLM01000152">
    <property type="protein sequence ID" value="OHV30738.1"/>
    <property type="molecule type" value="Genomic_DNA"/>
</dbReference>
<protein>
    <recommendedName>
        <fullName evidence="3">SnoaL-like domain-containing protein</fullName>
    </recommendedName>
</protein>
<dbReference type="AlphaFoldDB" id="A0A1S1Q776"/>
<reference evidence="2" key="1">
    <citation type="submission" date="2016-07" db="EMBL/GenBank/DDBJ databases">
        <title>Sequence Frankia sp. strain CcI1.17.</title>
        <authorList>
            <person name="Ghodhbane-Gtari F."/>
            <person name="Swanson E."/>
            <person name="Gueddou A."/>
            <person name="Morris K."/>
            <person name="Hezbri K."/>
            <person name="Ktari A."/>
            <person name="Nouioui I."/>
            <person name="Abebe-Akele F."/>
            <person name="Simpson S."/>
            <person name="Thomas K."/>
            <person name="Gtari M."/>
            <person name="Tisa L.S."/>
            <person name="Hurst S."/>
        </authorList>
    </citation>
    <scope>NUCLEOTIDE SEQUENCE [LARGE SCALE GENOMIC DNA]</scope>
    <source>
        <strain evidence="2">Cc1.17</strain>
    </source>
</reference>
<evidence type="ECO:0000313" key="2">
    <source>
        <dbReference type="Proteomes" id="UP000179627"/>
    </source>
</evidence>
<name>A0A1S1Q776_9ACTN</name>
<organism evidence="1 2">
    <name type="scientific">Parafrankia colletiae</name>
    <dbReference type="NCBI Taxonomy" id="573497"/>
    <lineage>
        <taxon>Bacteria</taxon>
        <taxon>Bacillati</taxon>
        <taxon>Actinomycetota</taxon>
        <taxon>Actinomycetes</taxon>
        <taxon>Frankiales</taxon>
        <taxon>Frankiaceae</taxon>
        <taxon>Parafrankia</taxon>
    </lineage>
</organism>
<sequence length="131" mass="14159">MGLERAAELVELLLSAWTDGKPARRQQTLDACCVPDVSYINPLSAVEGTPSVSELLGAIQAQYPGLTPVRVTELDLHHGYARFGWELRNGAGTVALVGTDIVEWTADGSLIESIITFFGPLQPRVATYSYP</sequence>
<dbReference type="SUPFAM" id="SSF54427">
    <property type="entry name" value="NTF2-like"/>
    <property type="match status" value="1"/>
</dbReference>
<dbReference type="Gene3D" id="3.10.450.50">
    <property type="match status" value="1"/>
</dbReference>
<accession>A0A1S1Q776</accession>